<dbReference type="InterPro" id="IPR020493">
    <property type="entry name" value="Uncharacterised_HI0310"/>
</dbReference>
<dbReference type="GeneID" id="92279329"/>
<dbReference type="EMBL" id="LVIE01000212">
    <property type="protein sequence ID" value="OHT22760.1"/>
    <property type="molecule type" value="Genomic_DNA"/>
</dbReference>
<evidence type="ECO:0000313" key="3">
    <source>
        <dbReference type="EMBL" id="EMJ5133213.1"/>
    </source>
</evidence>
<keyword evidence="1" id="KW-0175">Coiled coil</keyword>
<keyword evidence="2" id="KW-0732">Signal</keyword>
<dbReference type="AlphaFoldDB" id="A0A1S1HQX3"/>
<dbReference type="RefSeq" id="WP_070929700.1">
    <property type="nucleotide sequence ID" value="NZ_CANMXG010000004.1"/>
</dbReference>
<comment type="caution">
    <text evidence="4">The sequence shown here is derived from an EMBL/GenBank/DDBJ whole genome shotgun (WGS) entry which is preliminary data.</text>
</comment>
<proteinExistence type="predicted"/>
<dbReference type="OrthoDB" id="6455329at2"/>
<dbReference type="EMBL" id="ABMABF030000002">
    <property type="protein sequence ID" value="EMJ5133213.1"/>
    <property type="molecule type" value="Genomic_DNA"/>
</dbReference>
<protein>
    <recommendedName>
        <fullName evidence="6">DUF5339 domain-containing protein</fullName>
    </recommendedName>
</protein>
<gene>
    <name evidence="4" type="ORF">A3Q29_09690</name>
    <name evidence="3" type="ORF">RG298_000892</name>
</gene>
<evidence type="ECO:0008006" key="6">
    <source>
        <dbReference type="Google" id="ProtNLM"/>
    </source>
</evidence>
<reference evidence="3" key="2">
    <citation type="submission" date="2024-02" db="EMBL/GenBank/DDBJ databases">
        <authorList>
            <consortium name="Clinical and Environmental Microbiology Branch: Whole genome sequencing antimicrobial resistance pathogens in the healthcare setting"/>
        </authorList>
    </citation>
    <scope>NUCLEOTIDE SEQUENCE</scope>
    <source>
        <strain evidence="3">2021GO-0154</strain>
    </source>
</reference>
<evidence type="ECO:0000256" key="1">
    <source>
        <dbReference type="SAM" id="Coils"/>
    </source>
</evidence>
<keyword evidence="5" id="KW-1185">Reference proteome</keyword>
<dbReference type="Proteomes" id="UP000179588">
    <property type="component" value="Unassembled WGS sequence"/>
</dbReference>
<dbReference type="Pfam" id="PF17274">
    <property type="entry name" value="DUF5339"/>
    <property type="match status" value="1"/>
</dbReference>
<reference evidence="4 5" key="1">
    <citation type="submission" date="2016-03" db="EMBL/GenBank/DDBJ databases">
        <title>Genome sequence of Providencia stuartii strain, isolated from the salivary glands of larval Lucilia sericata.</title>
        <authorList>
            <person name="Yuan Y."/>
            <person name="Zhang Y."/>
            <person name="Fu S."/>
            <person name="Crippen T.L."/>
            <person name="Visi D."/>
            <person name="Benbow M.E."/>
            <person name="Allen M."/>
            <person name="Tomberlin J.K."/>
            <person name="Sze S.-H."/>
            <person name="Tarone A.M."/>
        </authorList>
    </citation>
    <scope>NUCLEOTIDE SEQUENCE [LARGE SCALE GENOMIC DNA]</scope>
    <source>
        <strain evidence="4 5">Crippen</strain>
    </source>
</reference>
<name>A0A1S1HQX3_PROST</name>
<evidence type="ECO:0000256" key="2">
    <source>
        <dbReference type="SAM" id="SignalP"/>
    </source>
</evidence>
<feature type="chain" id="PRO_5042688858" description="DUF5339 domain-containing protein" evidence="2">
    <location>
        <begin position="23"/>
        <end position="97"/>
    </location>
</feature>
<accession>A0A1S1HQX3</accession>
<organism evidence="4 5">
    <name type="scientific">Providencia stuartii</name>
    <dbReference type="NCBI Taxonomy" id="588"/>
    <lineage>
        <taxon>Bacteria</taxon>
        <taxon>Pseudomonadati</taxon>
        <taxon>Pseudomonadota</taxon>
        <taxon>Gammaproteobacteria</taxon>
        <taxon>Enterobacterales</taxon>
        <taxon>Morganellaceae</taxon>
        <taxon>Providencia</taxon>
    </lineage>
</organism>
<sequence length="97" mass="10645">MKKLLPAVLGIIVTLTAFGANAGKNCDTYFQEMNALVKQAEEQYKSEPDAKERIAEMKQQLADAKKALADYPEDAQEQACEQGIQAIQKAKEAVEGK</sequence>
<feature type="coiled-coil region" evidence="1">
    <location>
        <begin position="47"/>
        <end position="74"/>
    </location>
</feature>
<feature type="signal peptide" evidence="2">
    <location>
        <begin position="1"/>
        <end position="22"/>
    </location>
</feature>
<evidence type="ECO:0000313" key="5">
    <source>
        <dbReference type="Proteomes" id="UP000179588"/>
    </source>
</evidence>
<evidence type="ECO:0000313" key="4">
    <source>
        <dbReference type="EMBL" id="OHT22760.1"/>
    </source>
</evidence>